<comment type="subunit">
    <text evidence="2 8">Tetramer of two alpha and two beta chains.</text>
</comment>
<name>A0ABS7TWH7_9BACT</name>
<dbReference type="EMBL" id="JAIRAU010000032">
    <property type="protein sequence ID" value="MBZ5712536.1"/>
    <property type="molecule type" value="Genomic_DNA"/>
</dbReference>
<dbReference type="InterPro" id="IPR011060">
    <property type="entry name" value="RibuloseP-bd_barrel"/>
</dbReference>
<evidence type="ECO:0000256" key="1">
    <source>
        <dbReference type="ARBA" id="ARBA00004733"/>
    </source>
</evidence>
<comment type="pathway">
    <text evidence="1 8">Amino-acid biosynthesis; L-tryptophan biosynthesis; L-tryptophan from chorismate: step 5/5.</text>
</comment>
<evidence type="ECO:0000256" key="5">
    <source>
        <dbReference type="ARBA" id="ARBA00023141"/>
    </source>
</evidence>
<reference evidence="10" key="1">
    <citation type="submission" date="2021-08" db="EMBL/GenBank/DDBJ databases">
        <authorList>
            <person name="Stevens D.C."/>
        </authorList>
    </citation>
    <scope>NUCLEOTIDE SEQUENCE</scope>
    <source>
        <strain evidence="10">DSM 53165</strain>
    </source>
</reference>
<sequence>MSVAGVDRVAAAFARAREENRAALVGYLTGFDPDRAGSLERIFAACEGGLDVLELGVPFSDPTADGPTIQAAMTRALASGASVAGALEMAAEIRRRFPLPIVLFSYANPLLSHGPERLAQEAAGAGADALLVVDLPPEHAEVLRGPAGARGLGWIGLVAPTTTPTRRARVLGASSGFVYAVSLTGVTGAPLDPSDPGLHAGLATLRESSGLPIVVGFGVRKAEDVRALAGHADGVVVGSALVEAGQRGPAALGELVAALRGGTLRA</sequence>
<dbReference type="CDD" id="cd04724">
    <property type="entry name" value="Tryptophan_synthase_alpha"/>
    <property type="match status" value="1"/>
</dbReference>
<keyword evidence="4 8" id="KW-0822">Tryptophan biosynthesis</keyword>
<dbReference type="PANTHER" id="PTHR43406">
    <property type="entry name" value="TRYPTOPHAN SYNTHASE, ALPHA CHAIN"/>
    <property type="match status" value="1"/>
</dbReference>
<comment type="similarity">
    <text evidence="8 9">Belongs to the TrpA family.</text>
</comment>
<protein>
    <recommendedName>
        <fullName evidence="8">Tryptophan synthase alpha chain</fullName>
        <ecNumber evidence="8">4.2.1.20</ecNumber>
    </recommendedName>
</protein>
<feature type="active site" description="Proton acceptor" evidence="8">
    <location>
        <position position="65"/>
    </location>
</feature>
<dbReference type="PANTHER" id="PTHR43406:SF1">
    <property type="entry name" value="TRYPTOPHAN SYNTHASE ALPHA CHAIN, CHLOROPLASTIC"/>
    <property type="match status" value="1"/>
</dbReference>
<evidence type="ECO:0000256" key="4">
    <source>
        <dbReference type="ARBA" id="ARBA00022822"/>
    </source>
</evidence>
<organism evidence="10 11">
    <name type="scientific">Nannocystis pusilla</name>
    <dbReference type="NCBI Taxonomy" id="889268"/>
    <lineage>
        <taxon>Bacteria</taxon>
        <taxon>Pseudomonadati</taxon>
        <taxon>Myxococcota</taxon>
        <taxon>Polyangia</taxon>
        <taxon>Nannocystales</taxon>
        <taxon>Nannocystaceae</taxon>
        <taxon>Nannocystis</taxon>
    </lineage>
</organism>
<proteinExistence type="inferred from homology"/>
<keyword evidence="11" id="KW-1185">Reference proteome</keyword>
<evidence type="ECO:0000256" key="7">
    <source>
        <dbReference type="ARBA" id="ARBA00049047"/>
    </source>
</evidence>
<dbReference type="GO" id="GO:0004834">
    <property type="term" value="F:tryptophan synthase activity"/>
    <property type="evidence" value="ECO:0007669"/>
    <property type="project" value="UniProtKB-EC"/>
</dbReference>
<dbReference type="NCBIfam" id="TIGR00262">
    <property type="entry name" value="trpA"/>
    <property type="match status" value="1"/>
</dbReference>
<dbReference type="SUPFAM" id="SSF51366">
    <property type="entry name" value="Ribulose-phoshate binding barrel"/>
    <property type="match status" value="1"/>
</dbReference>
<dbReference type="HAMAP" id="MF_00131">
    <property type="entry name" value="Trp_synth_alpha"/>
    <property type="match status" value="1"/>
</dbReference>
<evidence type="ECO:0000313" key="11">
    <source>
        <dbReference type="Proteomes" id="UP001139031"/>
    </source>
</evidence>
<dbReference type="RefSeq" id="WP_224194291.1">
    <property type="nucleotide sequence ID" value="NZ_JAIRAU010000032.1"/>
</dbReference>
<dbReference type="Gene3D" id="3.20.20.70">
    <property type="entry name" value="Aldolase class I"/>
    <property type="match status" value="1"/>
</dbReference>
<dbReference type="Pfam" id="PF00290">
    <property type="entry name" value="Trp_syntA"/>
    <property type="match status" value="1"/>
</dbReference>
<comment type="catalytic activity">
    <reaction evidence="7 8">
        <text>(1S,2R)-1-C-(indol-3-yl)glycerol 3-phosphate + L-serine = D-glyceraldehyde 3-phosphate + L-tryptophan + H2O</text>
        <dbReference type="Rhea" id="RHEA:10532"/>
        <dbReference type="ChEBI" id="CHEBI:15377"/>
        <dbReference type="ChEBI" id="CHEBI:33384"/>
        <dbReference type="ChEBI" id="CHEBI:57912"/>
        <dbReference type="ChEBI" id="CHEBI:58866"/>
        <dbReference type="ChEBI" id="CHEBI:59776"/>
        <dbReference type="EC" id="4.2.1.20"/>
    </reaction>
</comment>
<evidence type="ECO:0000256" key="8">
    <source>
        <dbReference type="HAMAP-Rule" id="MF_00131"/>
    </source>
</evidence>
<evidence type="ECO:0000256" key="9">
    <source>
        <dbReference type="RuleBase" id="RU003662"/>
    </source>
</evidence>
<gene>
    <name evidence="8 10" type="primary">trpA</name>
    <name evidence="10" type="ORF">K7C98_25115</name>
</gene>
<dbReference type="Proteomes" id="UP001139031">
    <property type="component" value="Unassembled WGS sequence"/>
</dbReference>
<keyword evidence="3 8" id="KW-0028">Amino-acid biosynthesis</keyword>
<accession>A0ABS7TWH7</accession>
<comment type="function">
    <text evidence="8">The alpha subunit is responsible for the aldol cleavage of indoleglycerol phosphate to indole and glyceraldehyde 3-phosphate.</text>
</comment>
<feature type="active site" description="Proton acceptor" evidence="8">
    <location>
        <position position="54"/>
    </location>
</feature>
<keyword evidence="5 8" id="KW-0057">Aromatic amino acid biosynthesis</keyword>
<keyword evidence="6 8" id="KW-0456">Lyase</keyword>
<dbReference type="InterPro" id="IPR013785">
    <property type="entry name" value="Aldolase_TIM"/>
</dbReference>
<dbReference type="EC" id="4.2.1.20" evidence="8"/>
<dbReference type="InterPro" id="IPR002028">
    <property type="entry name" value="Trp_synthase_suA"/>
</dbReference>
<evidence type="ECO:0000256" key="2">
    <source>
        <dbReference type="ARBA" id="ARBA00011270"/>
    </source>
</evidence>
<evidence type="ECO:0000256" key="3">
    <source>
        <dbReference type="ARBA" id="ARBA00022605"/>
    </source>
</evidence>
<comment type="caution">
    <text evidence="10">The sequence shown here is derived from an EMBL/GenBank/DDBJ whole genome shotgun (WGS) entry which is preliminary data.</text>
</comment>
<evidence type="ECO:0000256" key="6">
    <source>
        <dbReference type="ARBA" id="ARBA00023239"/>
    </source>
</evidence>
<evidence type="ECO:0000313" key="10">
    <source>
        <dbReference type="EMBL" id="MBZ5712536.1"/>
    </source>
</evidence>